<protein>
    <submittedName>
        <fullName evidence="3">DUF4440 domain-containing protein</fullName>
    </submittedName>
</protein>
<comment type="caution">
    <text evidence="3">The sequence shown here is derived from an EMBL/GenBank/DDBJ whole genome shotgun (WGS) entry which is preliminary data.</text>
</comment>
<accession>A0ABU2S1N0</accession>
<evidence type="ECO:0000256" key="1">
    <source>
        <dbReference type="SAM" id="MobiDB-lite"/>
    </source>
</evidence>
<dbReference type="SUPFAM" id="SSF54427">
    <property type="entry name" value="NTF2-like"/>
    <property type="match status" value="1"/>
</dbReference>
<dbReference type="RefSeq" id="WP_311617266.1">
    <property type="nucleotide sequence ID" value="NZ_JAVREV010000004.1"/>
</dbReference>
<dbReference type="InterPro" id="IPR027843">
    <property type="entry name" value="DUF4440"/>
</dbReference>
<dbReference type="InterPro" id="IPR032710">
    <property type="entry name" value="NTF2-like_dom_sf"/>
</dbReference>
<evidence type="ECO:0000313" key="3">
    <source>
        <dbReference type="EMBL" id="MDT0442872.1"/>
    </source>
</evidence>
<evidence type="ECO:0000259" key="2">
    <source>
        <dbReference type="Pfam" id="PF14534"/>
    </source>
</evidence>
<reference evidence="4" key="1">
    <citation type="submission" date="2023-07" db="EMBL/GenBank/DDBJ databases">
        <title>30 novel species of actinomycetes from the DSMZ collection.</title>
        <authorList>
            <person name="Nouioui I."/>
        </authorList>
    </citation>
    <scope>NUCLEOTIDE SEQUENCE [LARGE SCALE GENOMIC DNA]</scope>
    <source>
        <strain evidence="4">DSM 41886</strain>
    </source>
</reference>
<name>A0ABU2S1N0_9ACTN</name>
<evidence type="ECO:0000313" key="4">
    <source>
        <dbReference type="Proteomes" id="UP001183615"/>
    </source>
</evidence>
<keyword evidence="4" id="KW-1185">Reference proteome</keyword>
<proteinExistence type="predicted"/>
<gene>
    <name evidence="3" type="ORF">RM779_09725</name>
</gene>
<sequence>MSTASPSGHRHVPTVPPATEPEQHPAVFAASFGTGSTEAVTRLYEPGAVLVPRPGEPVTGDGLARSTADVLGLGLPIEVRPRHTYVSGDIALLIVDWVIEGTGPAGEPVHVEGTATDVARRGPDGTWRYVIDNPFGTARPAADRPGAHGRAFIG</sequence>
<dbReference type="Gene3D" id="3.10.450.50">
    <property type="match status" value="1"/>
</dbReference>
<dbReference type="Proteomes" id="UP001183615">
    <property type="component" value="Unassembled WGS sequence"/>
</dbReference>
<organism evidence="3 4">
    <name type="scientific">Streptomyces johnsoniae</name>
    <dbReference type="NCBI Taxonomy" id="3075532"/>
    <lineage>
        <taxon>Bacteria</taxon>
        <taxon>Bacillati</taxon>
        <taxon>Actinomycetota</taxon>
        <taxon>Actinomycetes</taxon>
        <taxon>Kitasatosporales</taxon>
        <taxon>Streptomycetaceae</taxon>
        <taxon>Streptomyces</taxon>
    </lineage>
</organism>
<dbReference type="EMBL" id="JAVREV010000004">
    <property type="protein sequence ID" value="MDT0442872.1"/>
    <property type="molecule type" value="Genomic_DNA"/>
</dbReference>
<feature type="region of interest" description="Disordered" evidence="1">
    <location>
        <begin position="1"/>
        <end position="23"/>
    </location>
</feature>
<feature type="domain" description="DUF4440" evidence="2">
    <location>
        <begin position="29"/>
        <end position="128"/>
    </location>
</feature>
<dbReference type="Pfam" id="PF14534">
    <property type="entry name" value="DUF4440"/>
    <property type="match status" value="1"/>
</dbReference>